<evidence type="ECO:0000259" key="1">
    <source>
        <dbReference type="SMART" id="SM00955"/>
    </source>
</evidence>
<dbReference type="InterPro" id="IPR036388">
    <property type="entry name" value="WH-like_DNA-bd_sf"/>
</dbReference>
<dbReference type="SMART" id="SM00955">
    <property type="entry name" value="RNB"/>
    <property type="match status" value="1"/>
</dbReference>
<dbReference type="InterPro" id="IPR001900">
    <property type="entry name" value="RNase_II/R"/>
</dbReference>
<sequence length="613" mass="67482">MSIHQATPPVDSLVLYKVRPARVVSVGEKIEIELDGGQSKRVRPKDIELLHPGPLRNLGELVPQEGELTEAWELLEGAETNLKDLTELAFDDFTPATAWAAWQLVAEGLNFSGTPQAIQARTREVVEREQAERAAKEAAERDWQAFLDRMAKAKPGPEDVGRLGEIERLALSRSEHSRILEALGYQQTPESAHRALVKVGHWQARFNPHPLRCGILMEDPALEVPALSDEQRLDLTHLTAYAIDDEGSCDPDDAIALEEGRLWVHVADVAAVVAPESPLEAEARARGANLYLPEGIINMLPADVTERLGLGLQDVSPALSFSLRIDADGALTDIELHRTWVRVERMTYTQAEERLVAGDPVLSEMASLCGRFQARRRANGASRLDLPEVSVRVEAEGVRIRPLPRLSSRELVTDAMLMAGEAAARLCVDNAIPIPFATQVAPDKAEGATDLASMYARRRCFKPTKLSMTPDLHASLGLPLYTRATSPLRRYSDLLVHQQLCAWLAGAPLMDEQAVLSRVGEADAASVAIRRGERLSNQHWKLVFLRENPGWKGEGVVVGLDERKAVVLLPELAMEARVRPRDEAALNQRLRLAVSDVDLPDLSASFRVLGEAV</sequence>
<dbReference type="Gene3D" id="2.40.50.140">
    <property type="entry name" value="Nucleic acid-binding proteins"/>
    <property type="match status" value="1"/>
</dbReference>
<dbReference type="GO" id="GO:0003723">
    <property type="term" value="F:RNA binding"/>
    <property type="evidence" value="ECO:0007669"/>
    <property type="project" value="InterPro"/>
</dbReference>
<comment type="caution">
    <text evidence="2">The sequence shown here is derived from an EMBL/GenBank/DDBJ whole genome shotgun (WGS) entry which is preliminary data.</text>
</comment>
<dbReference type="GO" id="GO:0006402">
    <property type="term" value="P:mRNA catabolic process"/>
    <property type="evidence" value="ECO:0007669"/>
    <property type="project" value="TreeGrafter"/>
</dbReference>
<dbReference type="AlphaFoldDB" id="A0A6M0JYC8"/>
<gene>
    <name evidence="2" type="ORF">G3446_05500</name>
</gene>
<name>A0A6M0JYC8_9GAMM</name>
<dbReference type="Pfam" id="PF00773">
    <property type="entry name" value="RNB"/>
    <property type="match status" value="1"/>
</dbReference>
<dbReference type="GO" id="GO:0000932">
    <property type="term" value="C:P-body"/>
    <property type="evidence" value="ECO:0007669"/>
    <property type="project" value="TreeGrafter"/>
</dbReference>
<dbReference type="Gene3D" id="1.10.10.10">
    <property type="entry name" value="Winged helix-like DNA-binding domain superfamily/Winged helix DNA-binding domain"/>
    <property type="match status" value="1"/>
</dbReference>
<keyword evidence="3" id="KW-1185">Reference proteome</keyword>
<dbReference type="InterPro" id="IPR056404">
    <property type="entry name" value="HTH_RNase_II"/>
</dbReference>
<dbReference type="InterPro" id="IPR040596">
    <property type="entry name" value="RNase_II_C_S1"/>
</dbReference>
<dbReference type="PANTHER" id="PTHR23355">
    <property type="entry name" value="RIBONUCLEASE"/>
    <property type="match status" value="1"/>
</dbReference>
<dbReference type="Pfam" id="PF18614">
    <property type="entry name" value="RNase_II_C_S1"/>
    <property type="match status" value="1"/>
</dbReference>
<evidence type="ECO:0000313" key="3">
    <source>
        <dbReference type="Proteomes" id="UP000483379"/>
    </source>
</evidence>
<reference evidence="2 3" key="1">
    <citation type="submission" date="2020-02" db="EMBL/GenBank/DDBJ databases">
        <title>Genome sequences of Thiorhodococcus mannitoliphagus and Thiorhodococcus minor, purple sulfur photosynthetic bacteria in the gammaproteobacterial family, Chromatiaceae.</title>
        <authorList>
            <person name="Aviles F.A."/>
            <person name="Meyer T.E."/>
            <person name="Kyndt J.A."/>
        </authorList>
    </citation>
    <scope>NUCLEOTIDE SEQUENCE [LARGE SCALE GENOMIC DNA]</scope>
    <source>
        <strain evidence="2 3">DSM 11518</strain>
    </source>
</reference>
<dbReference type="EMBL" id="JAAIJQ010000011">
    <property type="protein sequence ID" value="NEV61357.1"/>
    <property type="molecule type" value="Genomic_DNA"/>
</dbReference>
<accession>A0A6M0JYC8</accession>
<proteinExistence type="predicted"/>
<dbReference type="Pfam" id="PF23161">
    <property type="entry name" value="HTH_RNase_II"/>
    <property type="match status" value="1"/>
</dbReference>
<evidence type="ECO:0000313" key="2">
    <source>
        <dbReference type="EMBL" id="NEV61357.1"/>
    </source>
</evidence>
<dbReference type="SUPFAM" id="SSF50249">
    <property type="entry name" value="Nucleic acid-binding proteins"/>
    <property type="match status" value="2"/>
</dbReference>
<organism evidence="2 3">
    <name type="scientific">Thiorhodococcus minor</name>
    <dbReference type="NCBI Taxonomy" id="57489"/>
    <lineage>
        <taxon>Bacteria</taxon>
        <taxon>Pseudomonadati</taxon>
        <taxon>Pseudomonadota</taxon>
        <taxon>Gammaproteobacteria</taxon>
        <taxon>Chromatiales</taxon>
        <taxon>Chromatiaceae</taxon>
        <taxon>Thiorhodococcus</taxon>
    </lineage>
</organism>
<dbReference type="RefSeq" id="WP_164451500.1">
    <property type="nucleotide sequence ID" value="NZ_JAAIJQ010000011.1"/>
</dbReference>
<dbReference type="PANTHER" id="PTHR23355:SF42">
    <property type="entry name" value="RIBONUCLEASE II, CHLOROPLASTIC_MITOCHONDRIAL"/>
    <property type="match status" value="1"/>
</dbReference>
<dbReference type="GO" id="GO:0000175">
    <property type="term" value="F:3'-5'-RNA exonuclease activity"/>
    <property type="evidence" value="ECO:0007669"/>
    <property type="project" value="TreeGrafter"/>
</dbReference>
<feature type="domain" description="RNB" evidence="1">
    <location>
        <begin position="232"/>
        <end position="506"/>
    </location>
</feature>
<dbReference type="InterPro" id="IPR050180">
    <property type="entry name" value="RNR_Ribonuclease"/>
</dbReference>
<protein>
    <submittedName>
        <fullName evidence="2">RNB domain-containing ribonuclease</fullName>
    </submittedName>
</protein>
<dbReference type="InterPro" id="IPR012340">
    <property type="entry name" value="NA-bd_OB-fold"/>
</dbReference>
<dbReference type="Proteomes" id="UP000483379">
    <property type="component" value="Unassembled WGS sequence"/>
</dbReference>